<evidence type="ECO:0000313" key="1">
    <source>
        <dbReference type="EMBL" id="AGT45172.1"/>
    </source>
</evidence>
<dbReference type="HOGENOM" id="CLU_3298127_0_0_12"/>
<dbReference type="AlphaFoldDB" id="S5ZR71"/>
<proteinExistence type="predicted"/>
<accession>S5ZR71</accession>
<organism evidence="1 2">
    <name type="scientific">Treponema pedis str. T A4</name>
    <dbReference type="NCBI Taxonomy" id="1291379"/>
    <lineage>
        <taxon>Bacteria</taxon>
        <taxon>Pseudomonadati</taxon>
        <taxon>Spirochaetota</taxon>
        <taxon>Spirochaetia</taxon>
        <taxon>Spirochaetales</taxon>
        <taxon>Treponemataceae</taxon>
        <taxon>Treponema</taxon>
    </lineage>
</organism>
<protein>
    <submittedName>
        <fullName evidence="1">Uncharacterized protein</fullName>
    </submittedName>
</protein>
<dbReference type="EMBL" id="CP004120">
    <property type="protein sequence ID" value="AGT45172.1"/>
    <property type="molecule type" value="Genomic_DNA"/>
</dbReference>
<gene>
    <name evidence="1" type="ORF">TPE_2700</name>
</gene>
<sequence length="40" mass="4667">MRLLKTDVFKQPIFYPFNLCAKSAHTIERVCFTNSGSVFR</sequence>
<dbReference type="STRING" id="1291379.TPE_2700"/>
<name>S5ZR71_9SPIR</name>
<dbReference type="Proteomes" id="UP000015620">
    <property type="component" value="Chromosome"/>
</dbReference>
<evidence type="ECO:0000313" key="2">
    <source>
        <dbReference type="Proteomes" id="UP000015620"/>
    </source>
</evidence>
<dbReference type="KEGG" id="tped:TPE_2700"/>
<dbReference type="PATRIC" id="fig|1291379.3.peg.2673"/>
<reference evidence="1 2" key="1">
    <citation type="journal article" date="2013" name="PLoS ONE">
        <title>Genome-Wide Relatedness of Treponema pedis, from Gingiva and Necrotic Skin Lesions of Pigs, with the Human Oral Pathogen Treponema denticola.</title>
        <authorList>
            <person name="Svartstrom O."/>
            <person name="Mushtaq M."/>
            <person name="Pringle M."/>
            <person name="Segerman B."/>
        </authorList>
    </citation>
    <scope>NUCLEOTIDE SEQUENCE [LARGE SCALE GENOMIC DNA]</scope>
    <source>
        <strain evidence="1">T A4</strain>
    </source>
</reference>
<keyword evidence="2" id="KW-1185">Reference proteome</keyword>